<reference evidence="1 2" key="1">
    <citation type="submission" date="2022-09" db="EMBL/GenBank/DDBJ databases">
        <title>Intensive care unit water sources are persistently colonized with multi-drug resistant bacteria and are the site of extensive horizontal gene transfer of antibiotic resistance genes.</title>
        <authorList>
            <person name="Diorio-Toth L."/>
        </authorList>
    </citation>
    <scope>NUCLEOTIDE SEQUENCE [LARGE SCALE GENOMIC DNA]</scope>
    <source>
        <strain evidence="1 2">GD03967</strain>
    </source>
</reference>
<comment type="caution">
    <text evidence="1">The sequence shown here is derived from an EMBL/GenBank/DDBJ whole genome shotgun (WGS) entry which is preliminary data.</text>
</comment>
<name>A0ABD4YXR1_9BURK</name>
<sequence length="69" mass="7606">MKQTLMAFEVSVDVLGTPHVGTYSVDRGLITVRSLYGSDSTQLGKLPEETAARILLRELVDKAKARGEW</sequence>
<dbReference type="Proteomes" id="UP001158644">
    <property type="component" value="Unassembled WGS sequence"/>
</dbReference>
<dbReference type="RefSeq" id="WP_279991503.1">
    <property type="nucleotide sequence ID" value="NZ_JAOBZK010000027.1"/>
</dbReference>
<evidence type="ECO:0000313" key="1">
    <source>
        <dbReference type="EMBL" id="MDH1180090.1"/>
    </source>
</evidence>
<proteinExistence type="predicted"/>
<evidence type="ECO:0000313" key="2">
    <source>
        <dbReference type="Proteomes" id="UP001158644"/>
    </source>
</evidence>
<accession>A0ABD4YXR1</accession>
<protein>
    <submittedName>
        <fullName evidence="1">Uncharacterized protein</fullName>
    </submittedName>
</protein>
<gene>
    <name evidence="1" type="ORF">N5C72_18545</name>
</gene>
<dbReference type="AlphaFoldDB" id="A0ABD4YXR1"/>
<dbReference type="EMBL" id="JAOBZK010000027">
    <property type="protein sequence ID" value="MDH1180090.1"/>
    <property type="molecule type" value="Genomic_DNA"/>
</dbReference>
<organism evidence="1 2">
    <name type="scientific">Achromobacter mucicolens</name>
    <dbReference type="NCBI Taxonomy" id="1389922"/>
    <lineage>
        <taxon>Bacteria</taxon>
        <taxon>Pseudomonadati</taxon>
        <taxon>Pseudomonadota</taxon>
        <taxon>Betaproteobacteria</taxon>
        <taxon>Burkholderiales</taxon>
        <taxon>Alcaligenaceae</taxon>
        <taxon>Achromobacter</taxon>
    </lineage>
</organism>